<proteinExistence type="inferred from homology"/>
<organism evidence="15 16">
    <name type="scientific">Microctonus aethiopoides</name>
    <dbReference type="NCBI Taxonomy" id="144406"/>
    <lineage>
        <taxon>Eukaryota</taxon>
        <taxon>Metazoa</taxon>
        <taxon>Ecdysozoa</taxon>
        <taxon>Arthropoda</taxon>
        <taxon>Hexapoda</taxon>
        <taxon>Insecta</taxon>
        <taxon>Pterygota</taxon>
        <taxon>Neoptera</taxon>
        <taxon>Endopterygota</taxon>
        <taxon>Hymenoptera</taxon>
        <taxon>Apocrita</taxon>
        <taxon>Ichneumonoidea</taxon>
        <taxon>Braconidae</taxon>
        <taxon>Euphorinae</taxon>
        <taxon>Microctonus</taxon>
    </lineage>
</organism>
<evidence type="ECO:0000256" key="12">
    <source>
        <dbReference type="RuleBase" id="RU003519"/>
    </source>
</evidence>
<sequence length="612" mass="66811">MQLSQLLMFVCLGLVSGVVSRSSSNCETVRPFFESKNVTVDFVAVTRTDLAGSTCEGACCTRETENQLRQQARADFHSLIHHHSRSLQGLLATTADALRETVTTLARQSENKTLILFEQVYRSMSLLSRPSIKALYQAMVDYVSPSNTPDTLQQPLTLQQRFNDFFTHLFPIAYHHAVNPRQQDFTDKFKSCLHMTMDEIQPFGDIPKQISRSVSKSIEATRVLVQALTLGKTVLDRTDSVLFYDTSPQQNACYEALLKMTYCPKCSGHGSSVRPCNGLCINVMRGCLTEPASELDLAWSGYVETVERLVVAVDGRTDPLGLNVEKAIRQLDFRISDAIMHAMENGPALEEKVRKVCGRSELQSAGKASTESDVAISIASQSSSTSSSSSSPSLEERLAAVAYPGVQAHRPMPTQLHVQLGNFLASVVRSRSFYGTLADSICEEYPDRHCWNGERVGEYVKTVVDSSLTAQRYNPEFTMAATRSGTSNYGNTNTSVLIDQLRHINQVVQSQLASAPDTGVLLADEALDGSGSGSRPSWSRKGSVIIDNDDEDVGDNDDDEASGSGQGPSTIDTGTETKSTDDKSNTTAGGDPIVSISSLLLLSFLWLVHRGV</sequence>
<dbReference type="Proteomes" id="UP001168990">
    <property type="component" value="Unassembled WGS sequence"/>
</dbReference>
<feature type="compositionally biased region" description="Low complexity" evidence="13">
    <location>
        <begin position="533"/>
        <end position="546"/>
    </location>
</feature>
<dbReference type="InterPro" id="IPR001863">
    <property type="entry name" value="Glypican"/>
</dbReference>
<feature type="region of interest" description="Disordered" evidence="13">
    <location>
        <begin position="528"/>
        <end position="590"/>
    </location>
</feature>
<evidence type="ECO:0000256" key="2">
    <source>
        <dbReference type="ARBA" id="ARBA00010260"/>
    </source>
</evidence>
<evidence type="ECO:0000256" key="4">
    <source>
        <dbReference type="ARBA" id="ARBA00022622"/>
    </source>
</evidence>
<dbReference type="GO" id="GO:0009986">
    <property type="term" value="C:cell surface"/>
    <property type="evidence" value="ECO:0007669"/>
    <property type="project" value="TreeGrafter"/>
</dbReference>
<dbReference type="PANTHER" id="PTHR10822:SF29">
    <property type="entry name" value="DIVISION ABNORMALLY DELAYED PROTEIN"/>
    <property type="match status" value="1"/>
</dbReference>
<dbReference type="EMBL" id="JAQQBS010000002">
    <property type="protein sequence ID" value="KAK0172611.1"/>
    <property type="molecule type" value="Genomic_DNA"/>
</dbReference>
<dbReference type="Pfam" id="PF01153">
    <property type="entry name" value="Glypican"/>
    <property type="match status" value="1"/>
</dbReference>
<name>A0AA39FND1_9HYME</name>
<feature type="compositionally biased region" description="Acidic residues" evidence="13">
    <location>
        <begin position="547"/>
        <end position="561"/>
    </location>
</feature>
<comment type="similarity">
    <text evidence="2 11">Belongs to the glypican family.</text>
</comment>
<keyword evidence="6 12" id="KW-0654">Proteoglycan</keyword>
<evidence type="ECO:0000256" key="5">
    <source>
        <dbReference type="ARBA" id="ARBA00022729"/>
    </source>
</evidence>
<evidence type="ECO:0000256" key="11">
    <source>
        <dbReference type="RuleBase" id="RU003518"/>
    </source>
</evidence>
<dbReference type="GO" id="GO:0005576">
    <property type="term" value="C:extracellular region"/>
    <property type="evidence" value="ECO:0007669"/>
    <property type="project" value="TreeGrafter"/>
</dbReference>
<evidence type="ECO:0000256" key="7">
    <source>
        <dbReference type="ARBA" id="ARBA00023136"/>
    </source>
</evidence>
<evidence type="ECO:0000313" key="15">
    <source>
        <dbReference type="EMBL" id="KAK0172611.1"/>
    </source>
</evidence>
<comment type="function">
    <text evidence="12">Cell surface proteoglycan.</text>
</comment>
<comment type="subcellular location">
    <subcellularLocation>
        <location evidence="1 12">Cell membrane</location>
        <topology evidence="1 12">Lipid-anchor</topology>
        <topology evidence="1 12">GPI-anchor</topology>
    </subcellularLocation>
</comment>
<reference evidence="15" key="1">
    <citation type="journal article" date="2023" name="bioRxiv">
        <title>Scaffold-level genome assemblies of two parasitoid biocontrol wasps reveal the parthenogenesis mechanism and an associated novel virus.</title>
        <authorList>
            <person name="Inwood S."/>
            <person name="Skelly J."/>
            <person name="Guhlin J."/>
            <person name="Harrop T."/>
            <person name="Goldson S."/>
            <person name="Dearden P."/>
        </authorList>
    </citation>
    <scope>NUCLEOTIDE SEQUENCE</scope>
    <source>
        <strain evidence="15">Irish</strain>
        <tissue evidence="15">Whole body</tissue>
    </source>
</reference>
<dbReference type="GO" id="GO:0090263">
    <property type="term" value="P:positive regulation of canonical Wnt signaling pathway"/>
    <property type="evidence" value="ECO:0007669"/>
    <property type="project" value="TreeGrafter"/>
</dbReference>
<comment type="caution">
    <text evidence="15">The sequence shown here is derived from an EMBL/GenBank/DDBJ whole genome shotgun (WGS) entry which is preliminary data.</text>
</comment>
<gene>
    <name evidence="15" type="ORF">PV328_005909</name>
</gene>
<dbReference type="GO" id="GO:0098552">
    <property type="term" value="C:side of membrane"/>
    <property type="evidence" value="ECO:0007669"/>
    <property type="project" value="UniProtKB-KW"/>
</dbReference>
<accession>A0AA39FND1</accession>
<feature type="signal peptide" evidence="14">
    <location>
        <begin position="1"/>
        <end position="20"/>
    </location>
</feature>
<evidence type="ECO:0008006" key="17">
    <source>
        <dbReference type="Google" id="ProtNLM"/>
    </source>
</evidence>
<protein>
    <recommendedName>
        <fullName evidence="17">Division abnormally delayed protein</fullName>
    </recommendedName>
</protein>
<dbReference type="GO" id="GO:0016477">
    <property type="term" value="P:cell migration"/>
    <property type="evidence" value="ECO:0007669"/>
    <property type="project" value="TreeGrafter"/>
</dbReference>
<evidence type="ECO:0000256" key="6">
    <source>
        <dbReference type="ARBA" id="ARBA00022974"/>
    </source>
</evidence>
<evidence type="ECO:0000256" key="9">
    <source>
        <dbReference type="ARBA" id="ARBA00023207"/>
    </source>
</evidence>
<reference evidence="15" key="2">
    <citation type="submission" date="2023-03" db="EMBL/GenBank/DDBJ databases">
        <authorList>
            <person name="Inwood S.N."/>
            <person name="Skelly J.G."/>
            <person name="Guhlin J."/>
            <person name="Harrop T.W.R."/>
            <person name="Goldson S.G."/>
            <person name="Dearden P.K."/>
        </authorList>
    </citation>
    <scope>NUCLEOTIDE SEQUENCE</scope>
    <source>
        <strain evidence="15">Irish</strain>
        <tissue evidence="15">Whole body</tissue>
    </source>
</reference>
<evidence type="ECO:0000256" key="14">
    <source>
        <dbReference type="SAM" id="SignalP"/>
    </source>
</evidence>
<keyword evidence="4 12" id="KW-0336">GPI-anchor</keyword>
<evidence type="ECO:0000256" key="13">
    <source>
        <dbReference type="SAM" id="MobiDB-lite"/>
    </source>
</evidence>
<keyword evidence="3" id="KW-1003">Cell membrane</keyword>
<keyword evidence="9 12" id="KW-0357">Heparan sulfate</keyword>
<keyword evidence="10 12" id="KW-0449">Lipoprotein</keyword>
<dbReference type="AlphaFoldDB" id="A0AA39FND1"/>
<feature type="compositionally biased region" description="Polar residues" evidence="13">
    <location>
        <begin position="567"/>
        <end position="577"/>
    </location>
</feature>
<evidence type="ECO:0000256" key="3">
    <source>
        <dbReference type="ARBA" id="ARBA00022475"/>
    </source>
</evidence>
<dbReference type="GO" id="GO:0005886">
    <property type="term" value="C:plasma membrane"/>
    <property type="evidence" value="ECO:0007669"/>
    <property type="project" value="UniProtKB-SubCell"/>
</dbReference>
<evidence type="ECO:0000256" key="1">
    <source>
        <dbReference type="ARBA" id="ARBA00004609"/>
    </source>
</evidence>
<keyword evidence="5 14" id="KW-0732">Signal</keyword>
<evidence type="ECO:0000313" key="16">
    <source>
        <dbReference type="Proteomes" id="UP001168990"/>
    </source>
</evidence>
<keyword evidence="8" id="KW-0325">Glycoprotein</keyword>
<feature type="chain" id="PRO_5041268553" description="Division abnormally delayed protein" evidence="14">
    <location>
        <begin position="21"/>
        <end position="612"/>
    </location>
</feature>
<keyword evidence="7 12" id="KW-0472">Membrane</keyword>
<evidence type="ECO:0000256" key="8">
    <source>
        <dbReference type="ARBA" id="ARBA00023180"/>
    </source>
</evidence>
<dbReference type="GO" id="GO:1905475">
    <property type="term" value="P:regulation of protein localization to membrane"/>
    <property type="evidence" value="ECO:0007669"/>
    <property type="project" value="TreeGrafter"/>
</dbReference>
<keyword evidence="16" id="KW-1185">Reference proteome</keyword>
<evidence type="ECO:0000256" key="10">
    <source>
        <dbReference type="ARBA" id="ARBA00023288"/>
    </source>
</evidence>
<dbReference type="PANTHER" id="PTHR10822">
    <property type="entry name" value="GLYPICAN"/>
    <property type="match status" value="1"/>
</dbReference>